<evidence type="ECO:0000313" key="1">
    <source>
        <dbReference type="EMBL" id="SVB21552.1"/>
    </source>
</evidence>
<gene>
    <name evidence="1" type="ORF">METZ01_LOCUS174406</name>
</gene>
<organism evidence="1">
    <name type="scientific">marine metagenome</name>
    <dbReference type="NCBI Taxonomy" id="408172"/>
    <lineage>
        <taxon>unclassified sequences</taxon>
        <taxon>metagenomes</taxon>
        <taxon>ecological metagenomes</taxon>
    </lineage>
</organism>
<reference evidence="1" key="1">
    <citation type="submission" date="2018-05" db="EMBL/GenBank/DDBJ databases">
        <authorList>
            <person name="Lanie J.A."/>
            <person name="Ng W.-L."/>
            <person name="Kazmierczak K.M."/>
            <person name="Andrzejewski T.M."/>
            <person name="Davidsen T.M."/>
            <person name="Wayne K.J."/>
            <person name="Tettelin H."/>
            <person name="Glass J.I."/>
            <person name="Rusch D."/>
            <person name="Podicherti R."/>
            <person name="Tsui H.-C.T."/>
            <person name="Winkler M.E."/>
        </authorList>
    </citation>
    <scope>NUCLEOTIDE SEQUENCE</scope>
</reference>
<proteinExistence type="predicted"/>
<dbReference type="EMBL" id="UINC01032991">
    <property type="protein sequence ID" value="SVB21552.1"/>
    <property type="molecule type" value="Genomic_DNA"/>
</dbReference>
<sequence>MDGLRTSMVCMMLLAFSMAGCLDGTFLDDDDEMEQGQLPIQIYNETWNDSHQFNSILGSGHGSNYDYNASVNVTIELYWNITYRFEDPVVGSQGYVNVSFEQNGVALASEEYTDENWDEPFNFTLTLDSNSSGDQDGFSLVIQSMGSDHGLNGGDQDYYSIQTVIRYR</sequence>
<name>A0A382C701_9ZZZZ</name>
<dbReference type="PROSITE" id="PS51257">
    <property type="entry name" value="PROKAR_LIPOPROTEIN"/>
    <property type="match status" value="1"/>
</dbReference>
<protein>
    <submittedName>
        <fullName evidence="1">Uncharacterized protein</fullName>
    </submittedName>
</protein>
<dbReference type="AlphaFoldDB" id="A0A382C701"/>
<accession>A0A382C701</accession>